<accession>A0A0V8HKV5</accession>
<evidence type="ECO:0000313" key="3">
    <source>
        <dbReference type="EMBL" id="SCB79129.1"/>
    </source>
</evidence>
<dbReference type="PANTHER" id="PTHR43401">
    <property type="entry name" value="L-THREONINE 3-DEHYDROGENASE"/>
    <property type="match status" value="1"/>
</dbReference>
<dbReference type="GO" id="GO:0016491">
    <property type="term" value="F:oxidoreductase activity"/>
    <property type="evidence" value="ECO:0007669"/>
    <property type="project" value="UniProtKB-KW"/>
</dbReference>
<name>A0A0V8HKV5_9BACI</name>
<evidence type="ECO:0000313" key="4">
    <source>
        <dbReference type="Proteomes" id="UP000181997"/>
    </source>
</evidence>
<dbReference type="InterPro" id="IPR050129">
    <property type="entry name" value="Zn_alcohol_dh"/>
</dbReference>
<dbReference type="OrthoDB" id="9792162at2"/>
<dbReference type="InterPro" id="IPR013154">
    <property type="entry name" value="ADH-like_N"/>
</dbReference>
<evidence type="ECO:0000259" key="2">
    <source>
        <dbReference type="Pfam" id="PF08240"/>
    </source>
</evidence>
<dbReference type="RefSeq" id="WP_058297405.1">
    <property type="nucleotide sequence ID" value="NZ_FMAU01000001.1"/>
</dbReference>
<protein>
    <submittedName>
        <fullName evidence="3">Alcohol dehydrogenase</fullName>
    </submittedName>
</protein>
<dbReference type="Proteomes" id="UP000181997">
    <property type="component" value="Unassembled WGS sequence"/>
</dbReference>
<dbReference type="InterPro" id="IPR011032">
    <property type="entry name" value="GroES-like_sf"/>
</dbReference>
<proteinExistence type="predicted"/>
<dbReference type="Pfam" id="PF08240">
    <property type="entry name" value="ADH_N"/>
    <property type="match status" value="1"/>
</dbReference>
<dbReference type="EMBL" id="FMAU01000001">
    <property type="protein sequence ID" value="SCB79129.1"/>
    <property type="molecule type" value="Genomic_DNA"/>
</dbReference>
<feature type="domain" description="Alcohol dehydrogenase-like N-terminal" evidence="2">
    <location>
        <begin position="27"/>
        <end position="90"/>
    </location>
</feature>
<reference evidence="4" key="1">
    <citation type="submission" date="2016-08" db="EMBL/GenBank/DDBJ databases">
        <authorList>
            <person name="Varghese N."/>
            <person name="Submissions Spin"/>
        </authorList>
    </citation>
    <scope>NUCLEOTIDE SEQUENCE [LARGE SCALE GENOMIC DNA]</scope>
    <source>
        <strain evidence="4">SGD-1123</strain>
    </source>
</reference>
<dbReference type="CDD" id="cd08255">
    <property type="entry name" value="2-desacetyl-2-hydroxyethyl_bacteriochlorophyllide_like"/>
    <property type="match status" value="1"/>
</dbReference>
<dbReference type="SUPFAM" id="SSF50129">
    <property type="entry name" value="GroES-like"/>
    <property type="match status" value="1"/>
</dbReference>
<gene>
    <name evidence="3" type="ORF">GA0061094_0520</name>
</gene>
<dbReference type="Gene3D" id="3.90.180.10">
    <property type="entry name" value="Medium-chain alcohol dehydrogenases, catalytic domain"/>
    <property type="match status" value="2"/>
</dbReference>
<dbReference type="Gene3D" id="3.40.50.720">
    <property type="entry name" value="NAD(P)-binding Rossmann-like Domain"/>
    <property type="match status" value="1"/>
</dbReference>
<evidence type="ECO:0000256" key="1">
    <source>
        <dbReference type="ARBA" id="ARBA00023002"/>
    </source>
</evidence>
<keyword evidence="4" id="KW-1185">Reference proteome</keyword>
<dbReference type="InterPro" id="IPR036291">
    <property type="entry name" value="NAD(P)-bd_dom_sf"/>
</dbReference>
<dbReference type="AlphaFoldDB" id="A0A0V8HKV5"/>
<dbReference type="SUPFAM" id="SSF51735">
    <property type="entry name" value="NAD(P)-binding Rossmann-fold domains"/>
    <property type="match status" value="1"/>
</dbReference>
<organism evidence="3 4">
    <name type="scientific">[Bacillus] enclensis</name>
    <dbReference type="NCBI Taxonomy" id="1402860"/>
    <lineage>
        <taxon>Bacteria</taxon>
        <taxon>Bacillati</taxon>
        <taxon>Bacillota</taxon>
        <taxon>Bacilli</taxon>
        <taxon>Bacillales</taxon>
        <taxon>Bacillaceae</taxon>
        <taxon>Rossellomorea</taxon>
    </lineage>
</organism>
<dbReference type="PANTHER" id="PTHR43401:SF2">
    <property type="entry name" value="L-THREONINE 3-DEHYDROGENASE"/>
    <property type="match status" value="1"/>
</dbReference>
<keyword evidence="1" id="KW-0560">Oxidoreductase</keyword>
<sequence>MKQNSLMLLGKKELKWIQNELPPLAHDEVLVKTIAGAISIGAELPQYLETDITERQPVYPKETGYENYGEIIEVGKGVAKLKKGDRVIASFGHKDFGVIPEYKALPVPRDIHYTNALLTILSCDAAKGVMKLNPGKEDKVLVTGMGTMGILTVYFLREYMNVKHIDVVEPNATRGHLAEKIGASDVFPNTSECPKDFYDYGLECSGNNAAFHCLQISLLPEAGLCILSDGNKDIFELQPEFYEKELRILGSSDGWNYRKHSLWYFENVKSRGSVLNQLFELTIGKEELIRCFEDLGEGRMNPLKVLVKY</sequence>